<dbReference type="GO" id="GO:1905475">
    <property type="term" value="P:regulation of protein localization to membrane"/>
    <property type="evidence" value="ECO:0007669"/>
    <property type="project" value="TreeGrafter"/>
</dbReference>
<dbReference type="GO" id="GO:0016477">
    <property type="term" value="P:cell migration"/>
    <property type="evidence" value="ECO:0007669"/>
    <property type="project" value="TreeGrafter"/>
</dbReference>
<dbReference type="GO" id="GO:0098552">
    <property type="term" value="C:side of membrane"/>
    <property type="evidence" value="ECO:0007669"/>
    <property type="project" value="UniProtKB-KW"/>
</dbReference>
<dbReference type="GO" id="GO:0005576">
    <property type="term" value="C:extracellular region"/>
    <property type="evidence" value="ECO:0007669"/>
    <property type="project" value="TreeGrafter"/>
</dbReference>
<keyword evidence="5 14" id="KW-0732">Signal</keyword>
<evidence type="ECO:0000256" key="6">
    <source>
        <dbReference type="ARBA" id="ARBA00022974"/>
    </source>
</evidence>
<evidence type="ECO:0000256" key="8">
    <source>
        <dbReference type="ARBA" id="ARBA00023180"/>
    </source>
</evidence>
<evidence type="ECO:0000256" key="1">
    <source>
        <dbReference type="ARBA" id="ARBA00004609"/>
    </source>
</evidence>
<evidence type="ECO:0000313" key="15">
    <source>
        <dbReference type="EMBL" id="KAF7989397.1"/>
    </source>
</evidence>
<reference evidence="15 16" key="1">
    <citation type="submission" date="2020-08" db="EMBL/GenBank/DDBJ databases">
        <title>Aphidius gifuensis genome sequencing and assembly.</title>
        <authorList>
            <person name="Du Z."/>
        </authorList>
    </citation>
    <scope>NUCLEOTIDE SEQUENCE [LARGE SCALE GENOMIC DNA]</scope>
    <source>
        <strain evidence="15">YNYX2018</strain>
        <tissue evidence="15">Adults</tissue>
    </source>
</reference>
<dbReference type="GO" id="GO:0090263">
    <property type="term" value="P:positive regulation of canonical Wnt signaling pathway"/>
    <property type="evidence" value="ECO:0007669"/>
    <property type="project" value="TreeGrafter"/>
</dbReference>
<accession>A0A834XM40</accession>
<keyword evidence="4 12" id="KW-0336">GPI-anchor</keyword>
<proteinExistence type="inferred from homology"/>
<evidence type="ECO:0000256" key="10">
    <source>
        <dbReference type="ARBA" id="ARBA00023288"/>
    </source>
</evidence>
<feature type="signal peptide" evidence="14">
    <location>
        <begin position="1"/>
        <end position="18"/>
    </location>
</feature>
<dbReference type="EMBL" id="JACMRX010000005">
    <property type="protein sequence ID" value="KAF7989397.1"/>
    <property type="molecule type" value="Genomic_DNA"/>
</dbReference>
<organism evidence="15 16">
    <name type="scientific">Aphidius gifuensis</name>
    <name type="common">Parasitoid wasp</name>
    <dbReference type="NCBI Taxonomy" id="684658"/>
    <lineage>
        <taxon>Eukaryota</taxon>
        <taxon>Metazoa</taxon>
        <taxon>Ecdysozoa</taxon>
        <taxon>Arthropoda</taxon>
        <taxon>Hexapoda</taxon>
        <taxon>Insecta</taxon>
        <taxon>Pterygota</taxon>
        <taxon>Neoptera</taxon>
        <taxon>Endopterygota</taxon>
        <taxon>Hymenoptera</taxon>
        <taxon>Apocrita</taxon>
        <taxon>Ichneumonoidea</taxon>
        <taxon>Braconidae</taxon>
        <taxon>Aphidiinae</taxon>
        <taxon>Aphidius</taxon>
    </lineage>
</organism>
<evidence type="ECO:0008006" key="17">
    <source>
        <dbReference type="Google" id="ProtNLM"/>
    </source>
</evidence>
<evidence type="ECO:0000256" key="4">
    <source>
        <dbReference type="ARBA" id="ARBA00022622"/>
    </source>
</evidence>
<keyword evidence="16" id="KW-1185">Reference proteome</keyword>
<comment type="function">
    <text evidence="12">Cell surface proteoglycan.</text>
</comment>
<keyword evidence="6 12" id="KW-0654">Proteoglycan</keyword>
<comment type="subcellular location">
    <subcellularLocation>
        <location evidence="1 12">Cell membrane</location>
        <topology evidence="1 12">Lipid-anchor</topology>
        <topology evidence="1 12">GPI-anchor</topology>
    </subcellularLocation>
</comment>
<feature type="compositionally biased region" description="Low complexity" evidence="13">
    <location>
        <begin position="524"/>
        <end position="545"/>
    </location>
</feature>
<dbReference type="Proteomes" id="UP000639338">
    <property type="component" value="Unassembled WGS sequence"/>
</dbReference>
<dbReference type="PANTHER" id="PTHR10822">
    <property type="entry name" value="GLYPICAN"/>
    <property type="match status" value="1"/>
</dbReference>
<keyword evidence="7 12" id="KW-0472">Membrane</keyword>
<comment type="caution">
    <text evidence="15">The sequence shown here is derived from an EMBL/GenBank/DDBJ whole genome shotgun (WGS) entry which is preliminary data.</text>
</comment>
<feature type="region of interest" description="Disordered" evidence="13">
    <location>
        <begin position="521"/>
        <end position="547"/>
    </location>
</feature>
<feature type="chain" id="PRO_5032545650" description="Division abnormally delayed protein" evidence="14">
    <location>
        <begin position="19"/>
        <end position="623"/>
    </location>
</feature>
<evidence type="ECO:0000256" key="3">
    <source>
        <dbReference type="ARBA" id="ARBA00022475"/>
    </source>
</evidence>
<dbReference type="Pfam" id="PF01153">
    <property type="entry name" value="Glypican"/>
    <property type="match status" value="1"/>
</dbReference>
<protein>
    <recommendedName>
        <fullName evidence="17">Division abnormally delayed protein</fullName>
    </recommendedName>
</protein>
<keyword evidence="8" id="KW-0325">Glycoprotein</keyword>
<comment type="similarity">
    <text evidence="2 11">Belongs to the glypican family.</text>
</comment>
<keyword evidence="10 12" id="KW-0449">Lipoprotein</keyword>
<keyword evidence="3" id="KW-1003">Cell membrane</keyword>
<evidence type="ECO:0000256" key="9">
    <source>
        <dbReference type="ARBA" id="ARBA00023207"/>
    </source>
</evidence>
<dbReference type="InterPro" id="IPR001863">
    <property type="entry name" value="Glypican"/>
</dbReference>
<dbReference type="OrthoDB" id="6380619at2759"/>
<evidence type="ECO:0000256" key="12">
    <source>
        <dbReference type="RuleBase" id="RU003519"/>
    </source>
</evidence>
<keyword evidence="9 12" id="KW-0357">Heparan sulfate</keyword>
<gene>
    <name evidence="15" type="ORF">HCN44_008071</name>
</gene>
<evidence type="ECO:0000256" key="5">
    <source>
        <dbReference type="ARBA" id="ARBA00022729"/>
    </source>
</evidence>
<evidence type="ECO:0000256" key="2">
    <source>
        <dbReference type="ARBA" id="ARBA00010260"/>
    </source>
</evidence>
<dbReference type="GO" id="GO:0009986">
    <property type="term" value="C:cell surface"/>
    <property type="evidence" value="ECO:0007669"/>
    <property type="project" value="TreeGrafter"/>
</dbReference>
<name>A0A834XM40_APHGI</name>
<dbReference type="AlphaFoldDB" id="A0A834XM40"/>
<evidence type="ECO:0000256" key="13">
    <source>
        <dbReference type="SAM" id="MobiDB-lite"/>
    </source>
</evidence>
<evidence type="ECO:0000313" key="16">
    <source>
        <dbReference type="Proteomes" id="UP000639338"/>
    </source>
</evidence>
<evidence type="ECO:0000256" key="11">
    <source>
        <dbReference type="RuleBase" id="RU003518"/>
    </source>
</evidence>
<evidence type="ECO:0000256" key="14">
    <source>
        <dbReference type="SAM" id="SignalP"/>
    </source>
</evidence>
<dbReference type="PANTHER" id="PTHR10822:SF29">
    <property type="entry name" value="DIVISION ABNORMALLY DELAYED PROTEIN"/>
    <property type="match status" value="1"/>
</dbReference>
<evidence type="ECO:0000256" key="7">
    <source>
        <dbReference type="ARBA" id="ARBA00023136"/>
    </source>
</evidence>
<dbReference type="GO" id="GO:0005886">
    <property type="term" value="C:plasma membrane"/>
    <property type="evidence" value="ECO:0007669"/>
    <property type="project" value="UniProtKB-SubCell"/>
</dbReference>
<sequence length="623" mass="69368">MRLIILLFLCLCICGVLSRSSRLSRSNEKCESVRPFFETLNVTVDEIKQKDLTTKNICGGQCCSKKAEEQLQDHARTNFHSLIHHHSRVLQGHLARTADTVRETVTTLARQSENKTLNLFEQVYRSMSLLTRPSIRTLYQAMIDHVNLTTTIPDDVQQSQRMMLQEHLNNFFTQLFPIAYHHVVNPNNQDFTDKFKECLYESIDGIQPFGEIPKQISHSVSKSLEAMRVLIQALQFGETVLEKIDSNLFQSTSSHQILCNEGLLKMAYCPKCSGHSSVSACKGLCKNIVRGCLTEPASELDLAWSGYVEGVERLVVSIVGKADLGFNAEKAIKNLDAQISAAVMDAMKNGPALKEKVKKACGSYELKKSRSLSDFDNHSSPKEAGVTSGLMRSSNIEDRLSVTHTSNFRLDRPDPLQTQLGNFVASIVGSRTFYGTLADSICAEYPDTECWNGARIGEYTKAVVDSSLNAQKYNPEFNGINTTSYLNSNTSQLIDQLKHINKMIESRLSWDKDPNVYYSDQPELDGSGLTSGDGSDPPDGSSGSGQEPSNLKFLKIFQTFKFKSSSILILIKFCLYFFSNKGITSEEPKVPEPETPKPPSSSASMMTKSIGLLSLLLLIYYVN</sequence>